<dbReference type="SUPFAM" id="SSF46785">
    <property type="entry name" value="Winged helix' DNA-binding domain"/>
    <property type="match status" value="1"/>
</dbReference>
<protein>
    <submittedName>
        <fullName evidence="6">HTH-type transcriptional regulator TsaR</fullName>
    </submittedName>
</protein>
<dbReference type="Pfam" id="PF03466">
    <property type="entry name" value="LysR_substrate"/>
    <property type="match status" value="1"/>
</dbReference>
<accession>A0A857JKR2</accession>
<dbReference type="Proteomes" id="UP000464524">
    <property type="component" value="Chromosome"/>
</dbReference>
<evidence type="ECO:0000256" key="3">
    <source>
        <dbReference type="ARBA" id="ARBA00023125"/>
    </source>
</evidence>
<dbReference type="EMBL" id="CP047656">
    <property type="protein sequence ID" value="QHJ11571.1"/>
    <property type="molecule type" value="Genomic_DNA"/>
</dbReference>
<dbReference type="RefSeq" id="WP_160179291.1">
    <property type="nucleotide sequence ID" value="NZ_CP047656.1"/>
</dbReference>
<evidence type="ECO:0000256" key="2">
    <source>
        <dbReference type="ARBA" id="ARBA00023015"/>
    </source>
</evidence>
<dbReference type="InterPro" id="IPR050950">
    <property type="entry name" value="HTH-type_LysR_regulators"/>
</dbReference>
<dbReference type="GO" id="GO:0003700">
    <property type="term" value="F:DNA-binding transcription factor activity"/>
    <property type="evidence" value="ECO:0007669"/>
    <property type="project" value="InterPro"/>
</dbReference>
<proteinExistence type="inferred from homology"/>
<evidence type="ECO:0000256" key="1">
    <source>
        <dbReference type="ARBA" id="ARBA00009437"/>
    </source>
</evidence>
<dbReference type="Gene3D" id="3.40.190.290">
    <property type="match status" value="1"/>
</dbReference>
<keyword evidence="3" id="KW-0238">DNA-binding</keyword>
<keyword evidence="4" id="KW-0804">Transcription</keyword>
<dbReference type="SUPFAM" id="SSF53850">
    <property type="entry name" value="Periplasmic binding protein-like II"/>
    <property type="match status" value="1"/>
</dbReference>
<reference evidence="6 7" key="1">
    <citation type="submission" date="2019-12" db="EMBL/GenBank/DDBJ databases">
        <title>Genome sequencing and assembly of endphytes of Porphyra tenera.</title>
        <authorList>
            <person name="Park J.M."/>
            <person name="Shin R."/>
            <person name="Jo S.H."/>
        </authorList>
    </citation>
    <scope>NUCLEOTIDE SEQUENCE [LARGE SCALE GENOMIC DNA]</scope>
    <source>
        <strain evidence="6 7">GPM4</strain>
    </source>
</reference>
<organism evidence="6 7">
    <name type="scientific">Paraglaciecola mesophila</name>
    <dbReference type="NCBI Taxonomy" id="197222"/>
    <lineage>
        <taxon>Bacteria</taxon>
        <taxon>Pseudomonadati</taxon>
        <taxon>Pseudomonadota</taxon>
        <taxon>Gammaproteobacteria</taxon>
        <taxon>Alteromonadales</taxon>
        <taxon>Alteromonadaceae</taxon>
        <taxon>Paraglaciecola</taxon>
    </lineage>
</organism>
<evidence type="ECO:0000313" key="6">
    <source>
        <dbReference type="EMBL" id="QHJ11571.1"/>
    </source>
</evidence>
<dbReference type="PROSITE" id="PS50931">
    <property type="entry name" value="HTH_LYSR"/>
    <property type="match status" value="1"/>
</dbReference>
<sequence length="307" mass="34696">MKTHQLDAFIAIAEGLGVAGAADLLCVSQPAITKSINNLEDELGVRLFERTSNRLHLNQYGEILLLRAKVAKTELSRASEEIQLLKNHLKRVVKFNASPLLVPKLIPKAINLFREEYPNVNIELAGMLEGKPEYKIQSLLNGEYDLLITVIDENDPNLGISYEKLLDVEVKFIASKGHPALDLKNPTLKELRKFNWLFPGAGGLPYQKLRAAFKSAKTDMPADVLILSNRQITFKLLEEGMYIAAIPYNSTCFERDLSQFEQLNVKNNKISWPIYLIWRENSEFSLSMNAFVNQIKYLASESGKSEK</sequence>
<dbReference type="PRINTS" id="PR00039">
    <property type="entry name" value="HTHLYSR"/>
</dbReference>
<dbReference type="GO" id="GO:0005829">
    <property type="term" value="C:cytosol"/>
    <property type="evidence" value="ECO:0007669"/>
    <property type="project" value="TreeGrafter"/>
</dbReference>
<evidence type="ECO:0000256" key="4">
    <source>
        <dbReference type="ARBA" id="ARBA00023163"/>
    </source>
</evidence>
<keyword evidence="7" id="KW-1185">Reference proteome</keyword>
<keyword evidence="2" id="KW-0805">Transcription regulation</keyword>
<dbReference type="KEGG" id="pmes:FX988_01805"/>
<dbReference type="InterPro" id="IPR000847">
    <property type="entry name" value="LysR_HTH_N"/>
</dbReference>
<dbReference type="Pfam" id="PF00126">
    <property type="entry name" value="HTH_1"/>
    <property type="match status" value="1"/>
</dbReference>
<comment type="similarity">
    <text evidence="1">Belongs to the LysR transcriptional regulatory family.</text>
</comment>
<evidence type="ECO:0000259" key="5">
    <source>
        <dbReference type="PROSITE" id="PS50931"/>
    </source>
</evidence>
<dbReference type="InterPro" id="IPR036390">
    <property type="entry name" value="WH_DNA-bd_sf"/>
</dbReference>
<dbReference type="GO" id="GO:0003677">
    <property type="term" value="F:DNA binding"/>
    <property type="evidence" value="ECO:0007669"/>
    <property type="project" value="UniProtKB-KW"/>
</dbReference>
<dbReference type="CDD" id="cd05466">
    <property type="entry name" value="PBP2_LTTR_substrate"/>
    <property type="match status" value="1"/>
</dbReference>
<dbReference type="InterPro" id="IPR036388">
    <property type="entry name" value="WH-like_DNA-bd_sf"/>
</dbReference>
<dbReference type="AlphaFoldDB" id="A0A857JKR2"/>
<gene>
    <name evidence="6" type="ORF">FX988_01805</name>
</gene>
<name>A0A857JKR2_9ALTE</name>
<feature type="domain" description="HTH lysR-type" evidence="5">
    <location>
        <begin position="1"/>
        <end position="58"/>
    </location>
</feature>
<dbReference type="Gene3D" id="1.10.10.10">
    <property type="entry name" value="Winged helix-like DNA-binding domain superfamily/Winged helix DNA-binding domain"/>
    <property type="match status" value="1"/>
</dbReference>
<dbReference type="PANTHER" id="PTHR30419:SF8">
    <property type="entry name" value="NITROGEN ASSIMILATION TRANSCRIPTIONAL ACTIVATOR-RELATED"/>
    <property type="match status" value="1"/>
</dbReference>
<evidence type="ECO:0000313" key="7">
    <source>
        <dbReference type="Proteomes" id="UP000464524"/>
    </source>
</evidence>
<dbReference type="OrthoDB" id="9803735at2"/>
<dbReference type="PANTHER" id="PTHR30419">
    <property type="entry name" value="HTH-TYPE TRANSCRIPTIONAL REGULATOR YBHD"/>
    <property type="match status" value="1"/>
</dbReference>
<dbReference type="InterPro" id="IPR005119">
    <property type="entry name" value="LysR_subst-bd"/>
</dbReference>